<gene>
    <name evidence="10" type="ORF">SAMN06297382_2584</name>
</gene>
<dbReference type="EMBL" id="FZQA01000007">
    <property type="protein sequence ID" value="SNT75153.1"/>
    <property type="molecule type" value="Genomic_DNA"/>
</dbReference>
<comment type="similarity">
    <text evidence="2 5">Belongs to the aldose epimerase family.</text>
</comment>
<evidence type="ECO:0000256" key="8">
    <source>
        <dbReference type="PIRSR" id="PIRSR005096-3"/>
    </source>
</evidence>
<dbReference type="PANTHER" id="PTHR10091">
    <property type="entry name" value="ALDOSE-1-EPIMERASE"/>
    <property type="match status" value="1"/>
</dbReference>
<dbReference type="Gene3D" id="2.70.98.10">
    <property type="match status" value="1"/>
</dbReference>
<keyword evidence="11" id="KW-1185">Reference proteome</keyword>
<dbReference type="SUPFAM" id="SSF74650">
    <property type="entry name" value="Galactose mutarotase-like"/>
    <property type="match status" value="1"/>
</dbReference>
<dbReference type="AlphaFoldDB" id="A0A239PYQ0"/>
<evidence type="ECO:0000256" key="7">
    <source>
        <dbReference type="PIRSR" id="PIRSR005096-2"/>
    </source>
</evidence>
<dbReference type="Pfam" id="PF01263">
    <property type="entry name" value="Aldose_epim"/>
    <property type="match status" value="1"/>
</dbReference>
<reference evidence="10 11" key="1">
    <citation type="submission" date="2017-07" db="EMBL/GenBank/DDBJ databases">
        <authorList>
            <person name="Sun Z.S."/>
            <person name="Albrecht U."/>
            <person name="Echele G."/>
            <person name="Lee C.C."/>
        </authorList>
    </citation>
    <scope>NUCLEOTIDE SEQUENCE [LARGE SCALE GENOMIC DNA]</scope>
    <source>
        <strain evidence="10 11">CGMCC 1.12710</strain>
    </source>
</reference>
<dbReference type="UniPathway" id="UPA00242"/>
<sequence length="378" mass="40986">MARKACTIAVVALYGYSSAAIAAEAERAQFGALADGRKVEAAVLANSNGVSARIIALGATLQSLSTPDRDGEIDDITLGYDTAAQYMAKPQYFGATVGRYANRIANGRFEVDGKVYQLETNDGENHLHGGFDGFDRKLWTLESVSSENAEARAVFVYVSADGDGGYPGTLTARAIYTLNDADELTIEYQATTDRRTIVNITNHSFFNLAGQRAARSAMDQRLVLNADAFTPVDEGLIPTGELRAVAGSPFDFRKPAPVGARIRDASNEQILLGRGYDHNYVIKGEAGEMRFAARLEDPVSGRALELWTDAPGVQFYSGNFLDGTIVGKGRRAYRQGDGICLEPQTFPDAPNQKYFPSPYLDPGETYSNKMILRLSVSE</sequence>
<feature type="binding site" evidence="8">
    <location>
        <begin position="102"/>
        <end position="103"/>
    </location>
    <ligand>
        <name>beta-D-galactose</name>
        <dbReference type="ChEBI" id="CHEBI:27667"/>
    </ligand>
</feature>
<evidence type="ECO:0000256" key="9">
    <source>
        <dbReference type="SAM" id="SignalP"/>
    </source>
</evidence>
<dbReference type="CDD" id="cd09019">
    <property type="entry name" value="galactose_mutarotase_like"/>
    <property type="match status" value="1"/>
</dbReference>
<protein>
    <recommendedName>
        <fullName evidence="5">Aldose 1-epimerase</fullName>
        <ecNumber evidence="5">5.1.3.3</ecNumber>
    </recommendedName>
</protein>
<evidence type="ECO:0000313" key="10">
    <source>
        <dbReference type="EMBL" id="SNT75153.1"/>
    </source>
</evidence>
<keyword evidence="9" id="KW-0732">Signal</keyword>
<comment type="pathway">
    <text evidence="1 5">Carbohydrate metabolism; hexose metabolism.</text>
</comment>
<evidence type="ECO:0000256" key="3">
    <source>
        <dbReference type="ARBA" id="ARBA00023235"/>
    </source>
</evidence>
<dbReference type="EC" id="5.1.3.3" evidence="5"/>
<dbReference type="PANTHER" id="PTHR10091:SF0">
    <property type="entry name" value="GALACTOSE MUTAROTASE"/>
    <property type="match status" value="1"/>
</dbReference>
<dbReference type="InterPro" id="IPR008183">
    <property type="entry name" value="Aldose_1/G6P_1-epimerase"/>
</dbReference>
<dbReference type="NCBIfam" id="NF008277">
    <property type="entry name" value="PRK11055.1"/>
    <property type="match status" value="1"/>
</dbReference>
<dbReference type="GO" id="GO:0005737">
    <property type="term" value="C:cytoplasm"/>
    <property type="evidence" value="ECO:0007669"/>
    <property type="project" value="TreeGrafter"/>
</dbReference>
<accession>A0A239PYQ0</accession>
<dbReference type="PIRSF" id="PIRSF005096">
    <property type="entry name" value="GALM"/>
    <property type="match status" value="1"/>
</dbReference>
<evidence type="ECO:0000256" key="1">
    <source>
        <dbReference type="ARBA" id="ARBA00005028"/>
    </source>
</evidence>
<dbReference type="RefSeq" id="WP_089413089.1">
    <property type="nucleotide sequence ID" value="NZ_FZQA01000007.1"/>
</dbReference>
<dbReference type="Proteomes" id="UP000198346">
    <property type="component" value="Unassembled WGS sequence"/>
</dbReference>
<evidence type="ECO:0000313" key="11">
    <source>
        <dbReference type="Proteomes" id="UP000198346"/>
    </source>
</evidence>
<name>A0A239PYQ0_9PROT</name>
<dbReference type="InterPro" id="IPR011013">
    <property type="entry name" value="Gal_mutarotase_sf_dom"/>
</dbReference>
<feature type="active site" description="Proton acceptor" evidence="6">
    <location>
        <position position="342"/>
    </location>
</feature>
<feature type="chain" id="PRO_5012647467" description="Aldose 1-epimerase" evidence="9">
    <location>
        <begin position="23"/>
        <end position="378"/>
    </location>
</feature>
<dbReference type="GO" id="GO:0004034">
    <property type="term" value="F:aldose 1-epimerase activity"/>
    <property type="evidence" value="ECO:0007669"/>
    <property type="project" value="UniProtKB-EC"/>
</dbReference>
<organism evidence="10 11">
    <name type="scientific">Amphiplicatus metriothermophilus</name>
    <dbReference type="NCBI Taxonomy" id="1519374"/>
    <lineage>
        <taxon>Bacteria</taxon>
        <taxon>Pseudomonadati</taxon>
        <taxon>Pseudomonadota</taxon>
        <taxon>Alphaproteobacteria</taxon>
        <taxon>Parvularculales</taxon>
        <taxon>Parvularculaceae</taxon>
        <taxon>Amphiplicatus</taxon>
    </lineage>
</organism>
<dbReference type="GO" id="GO:0006006">
    <property type="term" value="P:glucose metabolic process"/>
    <property type="evidence" value="ECO:0007669"/>
    <property type="project" value="TreeGrafter"/>
</dbReference>
<evidence type="ECO:0000256" key="2">
    <source>
        <dbReference type="ARBA" id="ARBA00006206"/>
    </source>
</evidence>
<proteinExistence type="inferred from homology"/>
<keyword evidence="4 5" id="KW-0119">Carbohydrate metabolism</keyword>
<evidence type="ECO:0000256" key="6">
    <source>
        <dbReference type="PIRSR" id="PIRSR005096-1"/>
    </source>
</evidence>
<comment type="catalytic activity">
    <reaction evidence="5">
        <text>alpha-D-glucose = beta-D-glucose</text>
        <dbReference type="Rhea" id="RHEA:10264"/>
        <dbReference type="ChEBI" id="CHEBI:15903"/>
        <dbReference type="ChEBI" id="CHEBI:17925"/>
        <dbReference type="EC" id="5.1.3.3"/>
    </reaction>
</comment>
<dbReference type="OrthoDB" id="9779408at2"/>
<dbReference type="GO" id="GO:0030246">
    <property type="term" value="F:carbohydrate binding"/>
    <property type="evidence" value="ECO:0007669"/>
    <property type="project" value="InterPro"/>
</dbReference>
<dbReference type="GO" id="GO:0033499">
    <property type="term" value="P:galactose catabolic process via UDP-galactose, Leloir pathway"/>
    <property type="evidence" value="ECO:0007669"/>
    <property type="project" value="TreeGrafter"/>
</dbReference>
<dbReference type="InterPro" id="IPR047215">
    <property type="entry name" value="Galactose_mutarotase-like"/>
</dbReference>
<dbReference type="InterPro" id="IPR014718">
    <property type="entry name" value="GH-type_carb-bd"/>
</dbReference>
<evidence type="ECO:0000256" key="4">
    <source>
        <dbReference type="ARBA" id="ARBA00023277"/>
    </source>
</evidence>
<evidence type="ECO:0000256" key="5">
    <source>
        <dbReference type="PIRNR" id="PIRNR005096"/>
    </source>
</evidence>
<dbReference type="InterPro" id="IPR015443">
    <property type="entry name" value="Aldose_1-epimerase"/>
</dbReference>
<feature type="signal peptide" evidence="9">
    <location>
        <begin position="1"/>
        <end position="22"/>
    </location>
</feature>
<keyword evidence="3 5" id="KW-0413">Isomerase</keyword>
<feature type="active site" description="Proton donor" evidence="6">
    <location>
        <position position="203"/>
    </location>
</feature>
<feature type="binding site" evidence="7">
    <location>
        <position position="277"/>
    </location>
    <ligand>
        <name>beta-D-galactose</name>
        <dbReference type="ChEBI" id="CHEBI:27667"/>
    </ligand>
</feature>